<feature type="non-terminal residue" evidence="4">
    <location>
        <position position="1"/>
    </location>
</feature>
<feature type="transmembrane region" description="Helical" evidence="3">
    <location>
        <begin position="50"/>
        <end position="72"/>
    </location>
</feature>
<name>A0ABQ5KXM4_9EUKA</name>
<feature type="region of interest" description="Disordered" evidence="2">
    <location>
        <begin position="129"/>
        <end position="166"/>
    </location>
</feature>
<feature type="coiled-coil region" evidence="1">
    <location>
        <begin position="623"/>
        <end position="651"/>
    </location>
</feature>
<keyword evidence="5" id="KW-1185">Reference proteome</keyword>
<evidence type="ECO:0000256" key="3">
    <source>
        <dbReference type="SAM" id="Phobius"/>
    </source>
</evidence>
<protein>
    <submittedName>
        <fullName evidence="4">Uncharacterized protein</fullName>
    </submittedName>
</protein>
<dbReference type="InterPro" id="IPR003903">
    <property type="entry name" value="UIM_dom"/>
</dbReference>
<feature type="compositionally biased region" description="Acidic residues" evidence="2">
    <location>
        <begin position="131"/>
        <end position="143"/>
    </location>
</feature>
<feature type="non-terminal residue" evidence="4">
    <location>
        <position position="1072"/>
    </location>
</feature>
<evidence type="ECO:0000313" key="4">
    <source>
        <dbReference type="EMBL" id="GKT37192.1"/>
    </source>
</evidence>
<gene>
    <name evidence="4" type="ORF">ADUPG1_010029</name>
</gene>
<reference evidence="4" key="1">
    <citation type="submission" date="2022-03" db="EMBL/GenBank/DDBJ databases">
        <title>Draft genome sequence of Aduncisulcus paluster, a free-living microaerophilic Fornicata.</title>
        <authorList>
            <person name="Yuyama I."/>
            <person name="Kume K."/>
            <person name="Tamura T."/>
            <person name="Inagaki Y."/>
            <person name="Hashimoto T."/>
        </authorList>
    </citation>
    <scope>NUCLEOTIDE SEQUENCE</scope>
    <source>
        <strain evidence="4">NY0171</strain>
    </source>
</reference>
<evidence type="ECO:0000256" key="2">
    <source>
        <dbReference type="SAM" id="MobiDB-lite"/>
    </source>
</evidence>
<evidence type="ECO:0000256" key="1">
    <source>
        <dbReference type="SAM" id="Coils"/>
    </source>
</evidence>
<dbReference type="EMBL" id="BQXS01011412">
    <property type="protein sequence ID" value="GKT37192.1"/>
    <property type="molecule type" value="Genomic_DNA"/>
</dbReference>
<feature type="compositionally biased region" description="Basic and acidic residues" evidence="2">
    <location>
        <begin position="147"/>
        <end position="165"/>
    </location>
</feature>
<keyword evidence="3" id="KW-0812">Transmembrane</keyword>
<comment type="caution">
    <text evidence="4">The sequence shown here is derived from an EMBL/GenBank/DDBJ whole genome shotgun (WGS) entry which is preliminary data.</text>
</comment>
<feature type="region of interest" description="Disordered" evidence="2">
    <location>
        <begin position="911"/>
        <end position="930"/>
    </location>
</feature>
<accession>A0ABQ5KXM4</accession>
<evidence type="ECO:0000313" key="5">
    <source>
        <dbReference type="Proteomes" id="UP001057375"/>
    </source>
</evidence>
<proteinExistence type="predicted"/>
<dbReference type="Proteomes" id="UP001057375">
    <property type="component" value="Unassembled WGS sequence"/>
</dbReference>
<keyword evidence="1" id="KW-0175">Coiled coil</keyword>
<organism evidence="4 5">
    <name type="scientific">Aduncisulcus paluster</name>
    <dbReference type="NCBI Taxonomy" id="2918883"/>
    <lineage>
        <taxon>Eukaryota</taxon>
        <taxon>Metamonada</taxon>
        <taxon>Carpediemonas-like organisms</taxon>
        <taxon>Aduncisulcus</taxon>
    </lineage>
</organism>
<feature type="compositionally biased region" description="Basic and acidic residues" evidence="2">
    <location>
        <begin position="921"/>
        <end position="930"/>
    </location>
</feature>
<dbReference type="PROSITE" id="PS50330">
    <property type="entry name" value="UIM"/>
    <property type="match status" value="1"/>
</dbReference>
<keyword evidence="3" id="KW-0472">Membrane</keyword>
<sequence>KKEKKMLRKSSSSKLCVCSAESFPSFPLLPPSEQVKTPHRCELKSFFTPIYSLLSLFIPLTSALSISVGSGWTQLVKPLWKDWITAGKARNECIMNERKQMIEFDTNSLAIIGELIDSIVKQNEEDRIEMVQEEEEEEEEESSESSAAREEQETLEEDKVHKEPSMVDVDGEDTFKLYDIPYDYDMIKASSQLLALRSVYQRAKWCHHEHLQRELCELIIGEKNRGCSMTGTEQIEIKYPSFREYCARVWYRVSLLHRSKPRISNRDYPFIHLRTCIQPAVSVSLSVKRKDGRGSDLKPINIPFFTSFGWMPANSEDLEAIVFPTAKSADHHRKTSKYRKKEDGSGNSEIPGIPFVWTPPTDSLPSLHSQLSNEVFMLMSKVTVWGVVDRESGSHSSSSSDASEVLPIDNLETDVPPVQSNELSSLSGCICRDIQQCPESFRHSPSSLDLSALLSSSFSLAINMAMFDHRYRLSSFLVDVQPAYEFSSGLKELYGEEDTSLEMAEIAAKIAETERSWSVSSISNEIPGQAALNTSDIPTSTFPMSPSALLADQQVSQKTNLSAPPDKPPLSKSQLIDLQCYPEAPRVKSGVVGIPVPVDIDVSLKVDGYYVLKDIVGEFIDVRKEHDWKMNERKRKKEKLQEEKIERMKQSRIEFPTASTVSAATHIAAISGKVVIQRTKAIPRPEAIMAPCASSGLIYLTPDSNKQRISLTFPEMKDSCVCECRRLSWKMREMTIAEIEEYQNTKSDKEEGEEEKGKEMVQQLRGVETKVSTLLSSSTSKHNFVLMKEFVPVYANFFLSTISVHDAVNFVYKHHIGSVSPPILRHHLLTTPVLVNISQSKPCLCVGVRGVIYSENDGCVWIECVSGNMDRSGEKERIFNLSIDVKVEDGVEINGEKGVKREVLELFNSSQSSKNRFGGGEGRKDEEKDREGEAIIDRIDDNRHSLPCIVEVAWEDDISTINKLKQYRQSVEGDSDVKCEDVYTALKRAMEKDKEMSMSLVSNTLRGNDLSISYIPVGSNLIIQTKRRKYSCYSLEKVIESEEDINRFIEKERDVQKWTKMLFPIELAHSLT</sequence>
<keyword evidence="3" id="KW-1133">Transmembrane helix</keyword>